<dbReference type="AlphaFoldDB" id="D6AU20"/>
<evidence type="ECO:0000313" key="1">
    <source>
        <dbReference type="EMBL" id="EFE76226.2"/>
    </source>
</evidence>
<sequence>MSGSAGLSGSARVRMPRPLCSPFVIDVSFFGCQDLLWAVFTAGAVRVEGPMVQIASFREKP</sequence>
<dbReference type="Proteomes" id="UP000003986">
    <property type="component" value="Unassembled WGS sequence"/>
</dbReference>
<evidence type="ECO:0000313" key="2">
    <source>
        <dbReference type="Proteomes" id="UP000003986"/>
    </source>
</evidence>
<reference evidence="2" key="1">
    <citation type="submission" date="2008-10" db="EMBL/GenBank/DDBJ databases">
        <authorList>
            <person name="Molnar K."/>
        </authorList>
    </citation>
    <scope>NUCLEOTIDE SEQUENCE [LARGE SCALE GENOMIC DNA]</scope>
    <source>
        <strain evidence="2">NRRL 15998</strain>
    </source>
</reference>
<dbReference type="EMBL" id="DS999644">
    <property type="protein sequence ID" value="EFE76226.2"/>
    <property type="molecule type" value="Genomic_DNA"/>
</dbReference>
<reference evidence="2" key="2">
    <citation type="submission" date="2008-12" db="EMBL/GenBank/DDBJ databases">
        <title>Annotation of Streptomyces roseosporus strain NRRL 15998.</title>
        <authorList>
            <consortium name="The Broad Institute Genome Sequencing Platform"/>
            <consortium name="Broad Institute Microbial Sequencing Center"/>
            <person name="Fischbach M."/>
            <person name="Ward D."/>
            <person name="Young S."/>
            <person name="Kodira C.D."/>
            <person name="Zeng Q."/>
            <person name="Koehrsen M."/>
            <person name="Godfrey P."/>
            <person name="Alvarado L."/>
            <person name="Berlin A.M."/>
            <person name="Borenstein D."/>
            <person name="Chen Z."/>
            <person name="Engels R."/>
            <person name="Freedman E."/>
            <person name="Gellesch M."/>
            <person name="Goldberg J."/>
            <person name="Griggs A."/>
            <person name="Gujja S."/>
            <person name="Heiman D.I."/>
            <person name="Hepburn T.A."/>
            <person name="Howarth C."/>
            <person name="Jen D."/>
            <person name="Larson L."/>
            <person name="Lewis B."/>
            <person name="Mehta T."/>
            <person name="Park D."/>
            <person name="Pearson M."/>
            <person name="Roberts A."/>
            <person name="Saif S."/>
            <person name="Shea T.D."/>
            <person name="Shenoy N."/>
            <person name="Sisk P."/>
            <person name="Stolte C."/>
            <person name="Sykes S.N."/>
            <person name="Walk T."/>
            <person name="White J."/>
            <person name="Yandava C."/>
            <person name="Straight P."/>
            <person name="Clardy J."/>
            <person name="Hung D."/>
            <person name="Kolter R."/>
            <person name="Mekalanos J."/>
            <person name="Walker S."/>
            <person name="Walsh C.T."/>
            <person name="Wieland B.L.C."/>
            <person name="Ilzarbe M."/>
            <person name="Galagan J."/>
            <person name="Nusbaum C."/>
            <person name="Birren B."/>
        </authorList>
    </citation>
    <scope>NUCLEOTIDE SEQUENCE [LARGE SCALE GENOMIC DNA]</scope>
    <source>
        <strain evidence="2">NRRL 15998</strain>
    </source>
</reference>
<protein>
    <submittedName>
        <fullName evidence="1">Predicted protein</fullName>
    </submittedName>
</protein>
<name>D6AU20_STRFL</name>
<gene>
    <name evidence="1" type="ORF">SSGG_03593</name>
</gene>
<proteinExistence type="predicted"/>
<organism evidence="1 2">
    <name type="scientific">Streptomyces filamentosus NRRL 15998</name>
    <dbReference type="NCBI Taxonomy" id="457431"/>
    <lineage>
        <taxon>Bacteria</taxon>
        <taxon>Bacillati</taxon>
        <taxon>Actinomycetota</taxon>
        <taxon>Actinomycetes</taxon>
        <taxon>Kitasatosporales</taxon>
        <taxon>Streptomycetaceae</taxon>
        <taxon>Streptomyces</taxon>
    </lineage>
</organism>
<accession>D6AU20</accession>